<evidence type="ECO:0000313" key="1">
    <source>
        <dbReference type="EMBL" id="MCB8881253.1"/>
    </source>
</evidence>
<keyword evidence="2" id="KW-1185">Reference proteome</keyword>
<proteinExistence type="predicted"/>
<name>A0A964E4T0_9PROT</name>
<protein>
    <submittedName>
        <fullName evidence="1">Uncharacterized protein</fullName>
    </submittedName>
</protein>
<dbReference type="EMBL" id="JAESVA010000004">
    <property type="protein sequence ID" value="MCB8881253.1"/>
    <property type="molecule type" value="Genomic_DNA"/>
</dbReference>
<accession>A0A964E4T0</accession>
<organism evidence="1 2">
    <name type="scientific">Acidisoma cellulosilyticum</name>
    <dbReference type="NCBI Taxonomy" id="2802395"/>
    <lineage>
        <taxon>Bacteria</taxon>
        <taxon>Pseudomonadati</taxon>
        <taxon>Pseudomonadota</taxon>
        <taxon>Alphaproteobacteria</taxon>
        <taxon>Acetobacterales</taxon>
        <taxon>Acidocellaceae</taxon>
        <taxon>Acidisoma</taxon>
    </lineage>
</organism>
<comment type="caution">
    <text evidence="1">The sequence shown here is derived from an EMBL/GenBank/DDBJ whole genome shotgun (WGS) entry which is preliminary data.</text>
</comment>
<dbReference type="AlphaFoldDB" id="A0A964E4T0"/>
<reference evidence="1 2" key="1">
    <citation type="journal article" date="2021" name="Microorganisms">
        <title>Acidisoma silvae sp. nov. and Acidisomacellulosilytica sp. nov., Two Acidophilic Bacteria Isolated from Decaying Wood, Hydrolyzing Cellulose and Producing Poly-3-hydroxybutyrate.</title>
        <authorList>
            <person name="Mieszkin S."/>
            <person name="Pouder E."/>
            <person name="Uroz S."/>
            <person name="Simon-Colin C."/>
            <person name="Alain K."/>
        </authorList>
    </citation>
    <scope>NUCLEOTIDE SEQUENCE [LARGE SCALE GENOMIC DNA]</scope>
    <source>
        <strain evidence="1 2">HW T5.17</strain>
    </source>
</reference>
<dbReference type="Proteomes" id="UP000721844">
    <property type="component" value="Unassembled WGS sequence"/>
</dbReference>
<dbReference type="RefSeq" id="WP_227307924.1">
    <property type="nucleotide sequence ID" value="NZ_JAESVA010000004.1"/>
</dbReference>
<sequence length="176" mass="19183">MLSVKVETTRLELQAPYHPALPLRARAIGGRWMGAGIGWTFPLSAEAALRALCEDIWAVDGSPEASAATVDLQIAVDERAPVRRVFLAYEGPIYLVGREIAASLINRKAARPGRGIRFLEGKPRCVETPSKWSTVIPNGSVFLVRDVPTMAIARFRHALAGAGELDVRATKRPEEN</sequence>
<gene>
    <name evidence="1" type="ORF">ACELLULO517_13480</name>
</gene>
<evidence type="ECO:0000313" key="2">
    <source>
        <dbReference type="Proteomes" id="UP000721844"/>
    </source>
</evidence>